<organism evidence="1 2">
    <name type="scientific">Roseicella aerolata</name>
    <dbReference type="NCBI Taxonomy" id="2883479"/>
    <lineage>
        <taxon>Bacteria</taxon>
        <taxon>Pseudomonadati</taxon>
        <taxon>Pseudomonadota</taxon>
        <taxon>Alphaproteobacteria</taxon>
        <taxon>Acetobacterales</taxon>
        <taxon>Roseomonadaceae</taxon>
        <taxon>Roseicella</taxon>
    </lineage>
</organism>
<proteinExistence type="predicted"/>
<keyword evidence="2" id="KW-1185">Reference proteome</keyword>
<dbReference type="RefSeq" id="WP_226610132.1">
    <property type="nucleotide sequence ID" value="NZ_JAJAQI010000026.1"/>
</dbReference>
<name>A0A9X1IFZ7_9PROT</name>
<evidence type="ECO:0000313" key="1">
    <source>
        <dbReference type="EMBL" id="MCB4823424.1"/>
    </source>
</evidence>
<dbReference type="Proteomes" id="UP001139311">
    <property type="component" value="Unassembled WGS sequence"/>
</dbReference>
<dbReference type="AlphaFoldDB" id="A0A9X1IFZ7"/>
<dbReference type="PANTHER" id="PTHR33221:SF15">
    <property type="entry name" value="HTH-TYPE TRANSCRIPTIONAL REGULATOR YWGB-RELATED"/>
    <property type="match status" value="1"/>
</dbReference>
<dbReference type="Gene3D" id="1.10.10.10">
    <property type="entry name" value="Winged helix-like DNA-binding domain superfamily/Winged helix DNA-binding domain"/>
    <property type="match status" value="1"/>
</dbReference>
<dbReference type="PROSITE" id="PS51197">
    <property type="entry name" value="HTH_RRF2_2"/>
    <property type="match status" value="1"/>
</dbReference>
<gene>
    <name evidence="1" type="ORF">LHA35_16965</name>
</gene>
<dbReference type="InterPro" id="IPR036390">
    <property type="entry name" value="WH_DNA-bd_sf"/>
</dbReference>
<dbReference type="GO" id="GO:0003700">
    <property type="term" value="F:DNA-binding transcription factor activity"/>
    <property type="evidence" value="ECO:0007669"/>
    <property type="project" value="TreeGrafter"/>
</dbReference>
<dbReference type="InterPro" id="IPR000944">
    <property type="entry name" value="Tscrpt_reg_Rrf2"/>
</dbReference>
<protein>
    <submittedName>
        <fullName evidence="1">Rrf2 family transcriptional regulator</fullName>
    </submittedName>
</protein>
<sequence length="147" mass="15693">MIATRFSVALHILLLIARDAAGDSTSARLAWSIGTNPVVVRRIAGQLSRAGLIAVQRGPGGASLARPATQITLRDVWRAIHPEKEKLLGVHKKTNAECPVGSQVPDLLRRRFDQAEVALLTDFGSTTLAELTHGLRVERDTATAAAG</sequence>
<comment type="caution">
    <text evidence="1">The sequence shown here is derived from an EMBL/GenBank/DDBJ whole genome shotgun (WGS) entry which is preliminary data.</text>
</comment>
<reference evidence="1" key="1">
    <citation type="submission" date="2021-10" db="EMBL/GenBank/DDBJ databases">
        <title>Roseicella aerolatum sp. nov., isolated from aerosols of e-waste dismantling site.</title>
        <authorList>
            <person name="Qin T."/>
        </authorList>
    </citation>
    <scope>NUCLEOTIDE SEQUENCE</scope>
    <source>
        <strain evidence="1">GB24</strain>
    </source>
</reference>
<dbReference type="InterPro" id="IPR036388">
    <property type="entry name" value="WH-like_DNA-bd_sf"/>
</dbReference>
<dbReference type="PANTHER" id="PTHR33221">
    <property type="entry name" value="WINGED HELIX-TURN-HELIX TRANSCRIPTIONAL REGULATOR, RRF2 FAMILY"/>
    <property type="match status" value="1"/>
</dbReference>
<evidence type="ECO:0000313" key="2">
    <source>
        <dbReference type="Proteomes" id="UP001139311"/>
    </source>
</evidence>
<dbReference type="Pfam" id="PF02082">
    <property type="entry name" value="Rrf2"/>
    <property type="match status" value="1"/>
</dbReference>
<dbReference type="GO" id="GO:0005829">
    <property type="term" value="C:cytosol"/>
    <property type="evidence" value="ECO:0007669"/>
    <property type="project" value="TreeGrafter"/>
</dbReference>
<accession>A0A9X1IFZ7</accession>
<dbReference type="SUPFAM" id="SSF46785">
    <property type="entry name" value="Winged helix' DNA-binding domain"/>
    <property type="match status" value="1"/>
</dbReference>
<dbReference type="EMBL" id="JAJAQI010000026">
    <property type="protein sequence ID" value="MCB4823424.1"/>
    <property type="molecule type" value="Genomic_DNA"/>
</dbReference>